<dbReference type="PANTHER" id="PTHR35894">
    <property type="entry name" value="GENERAL SECRETION PATHWAY PROTEIN A-RELATED"/>
    <property type="match status" value="1"/>
</dbReference>
<feature type="domain" description="ORC1/DEAH AAA+ ATPase" evidence="1">
    <location>
        <begin position="29"/>
        <end position="143"/>
    </location>
</feature>
<evidence type="ECO:0000313" key="3">
    <source>
        <dbReference type="Proteomes" id="UP000198640"/>
    </source>
</evidence>
<reference evidence="2 3" key="1">
    <citation type="submission" date="2016-10" db="EMBL/GenBank/DDBJ databases">
        <authorList>
            <person name="de Groot N.N."/>
        </authorList>
    </citation>
    <scope>NUCLEOTIDE SEQUENCE [LARGE SCALE GENOMIC DNA]</scope>
    <source>
        <strain evidence="2 3">Nm1</strain>
    </source>
</reference>
<keyword evidence="3" id="KW-1185">Reference proteome</keyword>
<dbReference type="STRING" id="44576.SAMN05421881_101173"/>
<name>A0A1H3FEN5_9PROT</name>
<dbReference type="OrthoDB" id="9797061at2"/>
<proteinExistence type="predicted"/>
<protein>
    <recommendedName>
        <fullName evidence="1">ORC1/DEAH AAA+ ATPase domain-containing protein</fullName>
    </recommendedName>
</protein>
<dbReference type="EMBL" id="FNOY01000011">
    <property type="protein sequence ID" value="SDX89482.1"/>
    <property type="molecule type" value="Genomic_DNA"/>
</dbReference>
<dbReference type="Gene3D" id="3.40.50.300">
    <property type="entry name" value="P-loop containing nucleotide triphosphate hydrolases"/>
    <property type="match status" value="1"/>
</dbReference>
<dbReference type="Proteomes" id="UP000198640">
    <property type="component" value="Unassembled WGS sequence"/>
</dbReference>
<dbReference type="Pfam" id="PF13401">
    <property type="entry name" value="AAA_22"/>
    <property type="match status" value="1"/>
</dbReference>
<evidence type="ECO:0000313" key="2">
    <source>
        <dbReference type="EMBL" id="SDX89482.1"/>
    </source>
</evidence>
<dbReference type="GO" id="GO:0016887">
    <property type="term" value="F:ATP hydrolysis activity"/>
    <property type="evidence" value="ECO:0007669"/>
    <property type="project" value="InterPro"/>
</dbReference>
<dbReference type="RefSeq" id="WP_090412532.1">
    <property type="nucleotide sequence ID" value="NZ_FNOY01000011.1"/>
</dbReference>
<evidence type="ECO:0000259" key="1">
    <source>
        <dbReference type="Pfam" id="PF13401"/>
    </source>
</evidence>
<organism evidence="2 3">
    <name type="scientific">Nitrosomonas halophila</name>
    <dbReference type="NCBI Taxonomy" id="44576"/>
    <lineage>
        <taxon>Bacteria</taxon>
        <taxon>Pseudomonadati</taxon>
        <taxon>Pseudomonadota</taxon>
        <taxon>Betaproteobacteria</taxon>
        <taxon>Nitrosomonadales</taxon>
        <taxon>Nitrosomonadaceae</taxon>
        <taxon>Nitrosomonas</taxon>
    </lineage>
</organism>
<dbReference type="AlphaFoldDB" id="A0A1H3FEN5"/>
<dbReference type="InterPro" id="IPR027417">
    <property type="entry name" value="P-loop_NTPase"/>
</dbReference>
<dbReference type="SUPFAM" id="SSF52540">
    <property type="entry name" value="P-loop containing nucleoside triphosphate hydrolases"/>
    <property type="match status" value="1"/>
</dbReference>
<gene>
    <name evidence="2" type="ORF">SAMN05421881_101173</name>
</gene>
<dbReference type="InterPro" id="IPR049945">
    <property type="entry name" value="AAA_22"/>
</dbReference>
<dbReference type="InterPro" id="IPR052026">
    <property type="entry name" value="ExeA_AAA_ATPase_DNA-bind"/>
</dbReference>
<dbReference type="PANTHER" id="PTHR35894:SF5">
    <property type="entry name" value="MU-LIKE PROPHAGE FLUMU DNA TRANSPOSITION PROTEIN B"/>
    <property type="match status" value="1"/>
</dbReference>
<accession>A0A1H3FEN5</accession>
<sequence>MKNVFVKTSNYERFKEGLAAVEGRGAQESSLLLITGEAGYGKSETVDQWAVQVGAAYLRAKTDWTPRYFLTELAENLKVDPSGRSKEVFGRVSGYLGRNQTPIVIDEVDHCMRNNAQVLEAIRDLSDLTEVTVVLVGMEKVQTKISKHLQISSRIAHVVTFGPATLEDVMATCQQKCEVVVEPELAREIHRQSKGRMREVMNAIALVEREGKRNGLASVGLEAMAGRALTLDWQASRPRLIKGGR</sequence>